<gene>
    <name evidence="3" type="ORF">A0123_02070</name>
</gene>
<feature type="signal peptide" evidence="1">
    <location>
        <begin position="1"/>
        <end position="28"/>
    </location>
</feature>
<evidence type="ECO:0000313" key="4">
    <source>
        <dbReference type="Proteomes" id="UP000077786"/>
    </source>
</evidence>
<dbReference type="InterPro" id="IPR010827">
    <property type="entry name" value="BamA/TamA_POTRA"/>
</dbReference>
<evidence type="ECO:0000259" key="2">
    <source>
        <dbReference type="Pfam" id="PF07244"/>
    </source>
</evidence>
<evidence type="ECO:0000256" key="1">
    <source>
        <dbReference type="SAM" id="SignalP"/>
    </source>
</evidence>
<dbReference type="OrthoDB" id="7282866at2"/>
<comment type="caution">
    <text evidence="3">The sequence shown here is derived from an EMBL/GenBank/DDBJ whole genome shotgun (WGS) entry which is preliminary data.</text>
</comment>
<dbReference type="AlphaFoldDB" id="A0A1B6VJT0"/>
<feature type="chain" id="PRO_5008590098" evidence="1">
    <location>
        <begin position="29"/>
        <end position="218"/>
    </location>
</feature>
<dbReference type="EMBL" id="LUTU01000008">
    <property type="protein sequence ID" value="OAJ67470.1"/>
    <property type="molecule type" value="Genomic_DNA"/>
</dbReference>
<keyword evidence="1" id="KW-0732">Signal</keyword>
<evidence type="ECO:0000313" key="3">
    <source>
        <dbReference type="EMBL" id="OAJ67470.1"/>
    </source>
</evidence>
<name>A0A1B6VJT0_9PROT</name>
<feature type="domain" description="POTRA" evidence="2">
    <location>
        <begin position="50"/>
        <end position="98"/>
    </location>
</feature>
<sequence>MRFSRSMLTRAGVGLAVGAILTTGSVLAEPATGPVAPPPVPALDSPLQLGSVSVEGNKRVPSADILAAFGYHDGQNVTRAKLADAQKQVATLYQSRGVGADLGEQLHISANKVDVKLLMREHDQRTAEAGTAGLIVDKVAFEGNRKVPTPALTAATTLQDGAAISDQALAADEVAIEKVYRENKLGAQIQPQVVYPNHDNHLVLVWQIREQSPRSDEE</sequence>
<protein>
    <submittedName>
        <fullName evidence="3">Surface antigen variable number repeat-containing protein</fullName>
    </submittedName>
</protein>
<dbReference type="Proteomes" id="UP000077786">
    <property type="component" value="Unassembled WGS sequence"/>
</dbReference>
<dbReference type="PATRIC" id="fig|38307.3.peg.2140"/>
<feature type="domain" description="POTRA" evidence="2">
    <location>
        <begin position="136"/>
        <end position="205"/>
    </location>
</feature>
<proteinExistence type="predicted"/>
<dbReference type="GO" id="GO:0019867">
    <property type="term" value="C:outer membrane"/>
    <property type="evidence" value="ECO:0007669"/>
    <property type="project" value="InterPro"/>
</dbReference>
<organism evidence="3 4">
    <name type="scientific">Gluconobacter cerinus</name>
    <dbReference type="NCBI Taxonomy" id="38307"/>
    <lineage>
        <taxon>Bacteria</taxon>
        <taxon>Pseudomonadati</taxon>
        <taxon>Pseudomonadota</taxon>
        <taxon>Alphaproteobacteria</taxon>
        <taxon>Acetobacterales</taxon>
        <taxon>Acetobacteraceae</taxon>
        <taxon>Gluconobacter</taxon>
    </lineage>
</organism>
<accession>A0A1B6VJT0</accession>
<reference evidence="3 4" key="1">
    <citation type="submission" date="2016-03" db="EMBL/GenBank/DDBJ databases">
        <title>Draft genome sequence of Gluconobacter cerinus strain CECT 9110.</title>
        <authorList>
            <person name="Sainz F."/>
            <person name="Mas A."/>
            <person name="Torija M.J."/>
        </authorList>
    </citation>
    <scope>NUCLEOTIDE SEQUENCE [LARGE SCALE GENOMIC DNA]</scope>
    <source>
        <strain evidence="3 4">CECT 9110</strain>
    </source>
</reference>
<dbReference type="Pfam" id="PF07244">
    <property type="entry name" value="POTRA"/>
    <property type="match status" value="2"/>
</dbReference>
<dbReference type="Gene3D" id="3.10.20.310">
    <property type="entry name" value="membrane protein fhac"/>
    <property type="match status" value="2"/>
</dbReference>
<dbReference type="RefSeq" id="WP_064274747.1">
    <property type="nucleotide sequence ID" value="NZ_LUTU01000008.1"/>
</dbReference>